<dbReference type="OMA" id="PRWKKCP"/>
<dbReference type="AlphaFoldDB" id="G8JVL9"/>
<dbReference type="PROSITE" id="PS50089">
    <property type="entry name" value="ZF_RING_2"/>
    <property type="match status" value="1"/>
</dbReference>
<keyword evidence="3" id="KW-0479">Metal-binding</keyword>
<name>G8JVL9_ERECY</name>
<feature type="compositionally biased region" description="Polar residues" evidence="7">
    <location>
        <begin position="41"/>
        <end position="55"/>
    </location>
</feature>
<feature type="compositionally biased region" description="Polar residues" evidence="7">
    <location>
        <begin position="614"/>
        <end position="628"/>
    </location>
</feature>
<keyword evidence="2" id="KW-0963">Cytoplasm</keyword>
<sequence length="628" mass="71627">MADKLNSSIASNTGSAQSLAEKAQQSGRQGLGRRRDGTARGGSSNNGYQRTGSSSGKRHSKPPKHGKEQKPSEVVEDELELRIQEELENFSHRGRGKKIHVPINHLLYVPSEAPRPCRSTGVSYRRKKKEPDEEHVHLHGDAFVNANFKFLVDDNYEYKTQKLDPNVPLTPDKIRRVLIPKGQLCPICLAEDVVAPRMVSCGHIFCGTCLLQFFDSDYQEEKKQAEASIYVKKKQYKECPLCGDVIRRERCRPVQFLDNDGKGELPEIGKDVTFKLMCRATGSFLPLPVELQLDPRSFSSFPSVRRSELAPYCRIMACDIQQTIELFKKDIESIQCQLEVDKAMYNDDGVYAIKAIEQIQNEIKQCTEQEETDKIPDIFRLTIGPKALDRYNDSNAYFYYQTAFNSITKYLLSPLDIKVLKTAIGAYKGFPSLLTAKVENVHYGSMVTEANIRQYKYLSHLPIGTELAFIDIDWRNNALVPKEVYDKFSTELNQRRRQLKIRQVREDKLKKKYEQELEKNHLEFYQRENNTLMEPHPIIHSNPNPPFHSLASNEDNTSTTGVPPGNRLQSTVWGTTILVTEQSPTEDDLAFEDMLLQMRTQAKQHGKGSRNKKNQFTLLSSNQARGSL</sequence>
<dbReference type="GO" id="GO:0008270">
    <property type="term" value="F:zinc ion binding"/>
    <property type="evidence" value="ECO:0007669"/>
    <property type="project" value="UniProtKB-KW"/>
</dbReference>
<evidence type="ECO:0000256" key="6">
    <source>
        <dbReference type="PROSITE-ProRule" id="PRU00175"/>
    </source>
</evidence>
<dbReference type="InterPro" id="IPR013083">
    <property type="entry name" value="Znf_RING/FYVE/PHD"/>
</dbReference>
<comment type="subcellular location">
    <subcellularLocation>
        <location evidence="1">Cytoplasm</location>
    </subcellularLocation>
</comment>
<dbReference type="GeneID" id="11469288"/>
<dbReference type="eggNOG" id="KOG2164">
    <property type="taxonomic scope" value="Eukaryota"/>
</dbReference>
<feature type="domain" description="RING-type" evidence="8">
    <location>
        <begin position="185"/>
        <end position="242"/>
    </location>
</feature>
<dbReference type="Proteomes" id="UP000006790">
    <property type="component" value="Chromosome 7"/>
</dbReference>
<evidence type="ECO:0000256" key="3">
    <source>
        <dbReference type="ARBA" id="ARBA00022723"/>
    </source>
</evidence>
<dbReference type="PANTHER" id="PTHR12983:SF9">
    <property type="entry name" value="E3 UBIQUITIN-PROTEIN LIGASE RNF10"/>
    <property type="match status" value="1"/>
</dbReference>
<dbReference type="InterPro" id="IPR018957">
    <property type="entry name" value="Znf_C3HC4_RING-type"/>
</dbReference>
<evidence type="ECO:0000256" key="5">
    <source>
        <dbReference type="ARBA" id="ARBA00022833"/>
    </source>
</evidence>
<evidence type="ECO:0000256" key="2">
    <source>
        <dbReference type="ARBA" id="ARBA00022490"/>
    </source>
</evidence>
<accession>G8JVL9</accession>
<dbReference type="InParanoid" id="G8JVL9"/>
<dbReference type="OrthoDB" id="302966at2759"/>
<dbReference type="GO" id="GO:0061630">
    <property type="term" value="F:ubiquitin protein ligase activity"/>
    <property type="evidence" value="ECO:0007669"/>
    <property type="project" value="EnsemblFungi"/>
</dbReference>
<dbReference type="SMART" id="SM00184">
    <property type="entry name" value="RING"/>
    <property type="match status" value="1"/>
</dbReference>
<dbReference type="RefSeq" id="XP_003647701.1">
    <property type="nucleotide sequence ID" value="XM_003647653.1"/>
</dbReference>
<dbReference type="GO" id="GO:0070651">
    <property type="term" value="P:nonfunctional rRNA decay"/>
    <property type="evidence" value="ECO:0007669"/>
    <property type="project" value="EnsemblFungi"/>
</dbReference>
<feature type="region of interest" description="Disordered" evidence="7">
    <location>
        <begin position="1"/>
        <end position="75"/>
    </location>
</feature>
<feature type="region of interest" description="Disordered" evidence="7">
    <location>
        <begin position="601"/>
        <end position="628"/>
    </location>
</feature>
<evidence type="ECO:0000313" key="10">
    <source>
        <dbReference type="Proteomes" id="UP000006790"/>
    </source>
</evidence>
<feature type="compositionally biased region" description="Basic residues" evidence="7">
    <location>
        <begin position="602"/>
        <end position="613"/>
    </location>
</feature>
<feature type="compositionally biased region" description="Polar residues" evidence="7">
    <location>
        <begin position="1"/>
        <end position="18"/>
    </location>
</feature>
<evidence type="ECO:0000313" key="9">
    <source>
        <dbReference type="EMBL" id="AET40884.1"/>
    </source>
</evidence>
<keyword evidence="5" id="KW-0862">Zinc</keyword>
<dbReference type="InterPro" id="IPR017907">
    <property type="entry name" value="Znf_RING_CS"/>
</dbReference>
<evidence type="ECO:0000256" key="4">
    <source>
        <dbReference type="ARBA" id="ARBA00022771"/>
    </source>
</evidence>
<dbReference type="PANTHER" id="PTHR12983">
    <property type="entry name" value="RING FINGER 10 FAMILY MEMBER"/>
    <property type="match status" value="1"/>
</dbReference>
<dbReference type="GO" id="GO:0006513">
    <property type="term" value="P:protein monoubiquitination"/>
    <property type="evidence" value="ECO:0007669"/>
    <property type="project" value="EnsemblFungi"/>
</dbReference>
<keyword evidence="10" id="KW-1185">Reference proteome</keyword>
<proteinExistence type="predicted"/>
<dbReference type="InterPro" id="IPR039739">
    <property type="entry name" value="MAG2/RNF10"/>
</dbReference>
<dbReference type="KEGG" id="erc:Ecym_7027"/>
<gene>
    <name evidence="9" type="ordered locus">Ecym_7027</name>
</gene>
<evidence type="ECO:0000256" key="1">
    <source>
        <dbReference type="ARBA" id="ARBA00004496"/>
    </source>
</evidence>
<dbReference type="Pfam" id="PF00097">
    <property type="entry name" value="zf-C3HC4"/>
    <property type="match status" value="1"/>
</dbReference>
<dbReference type="Gene3D" id="3.30.40.10">
    <property type="entry name" value="Zinc/RING finger domain, C3HC4 (zinc finger)"/>
    <property type="match status" value="1"/>
</dbReference>
<dbReference type="GO" id="GO:0022626">
    <property type="term" value="C:cytosolic ribosome"/>
    <property type="evidence" value="ECO:0007669"/>
    <property type="project" value="EnsemblFungi"/>
</dbReference>
<keyword evidence="4 6" id="KW-0863">Zinc-finger</keyword>
<dbReference type="InterPro" id="IPR001841">
    <property type="entry name" value="Znf_RING"/>
</dbReference>
<dbReference type="SUPFAM" id="SSF57850">
    <property type="entry name" value="RING/U-box"/>
    <property type="match status" value="1"/>
</dbReference>
<dbReference type="PROSITE" id="PS00518">
    <property type="entry name" value="ZF_RING_1"/>
    <property type="match status" value="1"/>
</dbReference>
<reference evidence="10" key="1">
    <citation type="journal article" date="2012" name="G3 (Bethesda)">
        <title>Pichia sorbitophila, an interspecies yeast hybrid reveals early steps of genome resolution following polyploidization.</title>
        <authorList>
            <person name="Leh Louis V."/>
            <person name="Despons L."/>
            <person name="Friedrich A."/>
            <person name="Martin T."/>
            <person name="Durrens P."/>
            <person name="Casaregola S."/>
            <person name="Neuveglise C."/>
            <person name="Fairhead C."/>
            <person name="Marck C."/>
            <person name="Cruz J.A."/>
            <person name="Straub M.L."/>
            <person name="Kugler V."/>
            <person name="Sacerdot C."/>
            <person name="Uzunov Z."/>
            <person name="Thierry A."/>
            <person name="Weiss S."/>
            <person name="Bleykasten C."/>
            <person name="De Montigny J."/>
            <person name="Jacques N."/>
            <person name="Jung P."/>
            <person name="Lemaire M."/>
            <person name="Mallet S."/>
            <person name="Morel G."/>
            <person name="Richard G.F."/>
            <person name="Sarkar A."/>
            <person name="Savel G."/>
            <person name="Schacherer J."/>
            <person name="Seret M.L."/>
            <person name="Talla E."/>
            <person name="Samson G."/>
            <person name="Jubin C."/>
            <person name="Poulain J."/>
            <person name="Vacherie B."/>
            <person name="Barbe V."/>
            <person name="Pelletier E."/>
            <person name="Sherman D.J."/>
            <person name="Westhof E."/>
            <person name="Weissenbach J."/>
            <person name="Baret P.V."/>
            <person name="Wincker P."/>
            <person name="Gaillardin C."/>
            <person name="Dujon B."/>
            <person name="Souciet J.L."/>
        </authorList>
    </citation>
    <scope>NUCLEOTIDE SEQUENCE [LARGE SCALE GENOMIC DNA]</scope>
    <source>
        <strain evidence="10">CBS 270.75 / DBVPG 7215 / KCTC 17166 / NRRL Y-17582</strain>
    </source>
</reference>
<dbReference type="GO" id="GO:0045944">
    <property type="term" value="P:positive regulation of transcription by RNA polymerase II"/>
    <property type="evidence" value="ECO:0007669"/>
    <property type="project" value="TreeGrafter"/>
</dbReference>
<dbReference type="GO" id="GO:0000976">
    <property type="term" value="F:transcription cis-regulatory region binding"/>
    <property type="evidence" value="ECO:0007669"/>
    <property type="project" value="TreeGrafter"/>
</dbReference>
<evidence type="ECO:0000259" key="8">
    <source>
        <dbReference type="PROSITE" id="PS50089"/>
    </source>
</evidence>
<dbReference type="FunCoup" id="G8JVL9">
    <property type="interactions" value="559"/>
</dbReference>
<dbReference type="HOGENOM" id="CLU_011811_0_0_1"/>
<protein>
    <recommendedName>
        <fullName evidence="8">RING-type domain-containing protein</fullName>
    </recommendedName>
</protein>
<evidence type="ECO:0000256" key="7">
    <source>
        <dbReference type="SAM" id="MobiDB-lite"/>
    </source>
</evidence>
<organism evidence="9 10">
    <name type="scientific">Eremothecium cymbalariae (strain CBS 270.75 / DBVPG 7215 / KCTC 17166 / NRRL Y-17582)</name>
    <name type="common">Yeast</name>
    <dbReference type="NCBI Taxonomy" id="931890"/>
    <lineage>
        <taxon>Eukaryota</taxon>
        <taxon>Fungi</taxon>
        <taxon>Dikarya</taxon>
        <taxon>Ascomycota</taxon>
        <taxon>Saccharomycotina</taxon>
        <taxon>Saccharomycetes</taxon>
        <taxon>Saccharomycetales</taxon>
        <taxon>Saccharomycetaceae</taxon>
        <taxon>Eremothecium</taxon>
    </lineage>
</organism>
<dbReference type="EMBL" id="CP002503">
    <property type="protein sequence ID" value="AET40884.1"/>
    <property type="molecule type" value="Genomic_DNA"/>
</dbReference>